<dbReference type="Proteomes" id="UP000184232">
    <property type="component" value="Unassembled WGS sequence"/>
</dbReference>
<reference evidence="6 7" key="1">
    <citation type="submission" date="2016-11" db="EMBL/GenBank/DDBJ databases">
        <authorList>
            <person name="Jaros S."/>
            <person name="Januszkiewicz K."/>
            <person name="Wedrychowicz H."/>
        </authorList>
    </citation>
    <scope>NUCLEOTIDE SEQUENCE [LARGE SCALE GENOMIC DNA]</scope>
    <source>
        <strain evidence="6 7">DSM 22807</strain>
    </source>
</reference>
<comment type="similarity">
    <text evidence="1">Belongs to the AB hydrolase superfamily. AB hydrolase 4 family.</text>
</comment>
<evidence type="ECO:0000256" key="2">
    <source>
        <dbReference type="ARBA" id="ARBA00022487"/>
    </source>
</evidence>
<evidence type="ECO:0000256" key="3">
    <source>
        <dbReference type="ARBA" id="ARBA00022801"/>
    </source>
</evidence>
<dbReference type="AlphaFoldDB" id="A0A1M6KYN4"/>
<dbReference type="InterPro" id="IPR029058">
    <property type="entry name" value="AB_hydrolase_fold"/>
</dbReference>
<dbReference type="RefSeq" id="WP_072785282.1">
    <property type="nucleotide sequence ID" value="NZ_CP045292.1"/>
</dbReference>
<feature type="active site" description="Charge relay system" evidence="4">
    <location>
        <position position="296"/>
    </location>
</feature>
<dbReference type="OrthoDB" id="332676at2"/>
<dbReference type="PANTHER" id="PTHR10794">
    <property type="entry name" value="ABHYDROLASE DOMAIN-CONTAINING PROTEIN"/>
    <property type="match status" value="1"/>
</dbReference>
<evidence type="ECO:0000259" key="5">
    <source>
        <dbReference type="Pfam" id="PF00561"/>
    </source>
</evidence>
<evidence type="ECO:0000313" key="7">
    <source>
        <dbReference type="Proteomes" id="UP000184232"/>
    </source>
</evidence>
<keyword evidence="7" id="KW-1185">Reference proteome</keyword>
<dbReference type="PANTHER" id="PTHR10794:SF63">
    <property type="entry name" value="ALPHA_BETA HYDROLASE 1, ISOFORM A"/>
    <property type="match status" value="1"/>
</dbReference>
<dbReference type="GO" id="GO:0047372">
    <property type="term" value="F:monoacylglycerol lipase activity"/>
    <property type="evidence" value="ECO:0007669"/>
    <property type="project" value="TreeGrafter"/>
</dbReference>
<dbReference type="PIRSF" id="PIRSF005211">
    <property type="entry name" value="Ab_hydro_YheT"/>
    <property type="match status" value="1"/>
</dbReference>
<evidence type="ECO:0000313" key="6">
    <source>
        <dbReference type="EMBL" id="SHJ64068.1"/>
    </source>
</evidence>
<dbReference type="PROSITE" id="PS01133">
    <property type="entry name" value="UPF0017"/>
    <property type="match status" value="1"/>
</dbReference>
<proteinExistence type="inferred from homology"/>
<sequence>MPFLENTSYNHQVPFLHKNAHFSTIYAGKFKKFLAPNYSREIIELFDGDFLAIDFQIRNTKKAVILCHGLEGNSQRTYINSCATLFLENDYSVFAWNNRTCSGKMNRLPKMYHHASIEDLDAVIKFTLSKGFEEVYLIGFSMGGAQVLNYFGRINEIDSRVKAGVSVSVPIEIKASADSLKKGFNKVYMYNFLIGLKHKLKLKAAQFPEVITLEKVKQIRDFDFLDDNFTAPLHGFIDRNDYYYQVSPARSLNNVKHPVLILNSYDDPFLGEGCFPVQLAENKENLFLEVTNYGGHCAFPIKDSNYSYAEIKALEFFSNVNNCKDEKTLF</sequence>
<dbReference type="EMBL" id="FQZH01000005">
    <property type="protein sequence ID" value="SHJ64068.1"/>
    <property type="molecule type" value="Genomic_DNA"/>
</dbReference>
<dbReference type="InterPro" id="IPR050960">
    <property type="entry name" value="AB_hydrolase_4_sf"/>
</dbReference>
<dbReference type="STRING" id="683124.SAMN05444337_2335"/>
<organism evidence="6 7">
    <name type="scientific">Flavobacterium haoranii</name>
    <dbReference type="NCBI Taxonomy" id="683124"/>
    <lineage>
        <taxon>Bacteria</taxon>
        <taxon>Pseudomonadati</taxon>
        <taxon>Bacteroidota</taxon>
        <taxon>Flavobacteriia</taxon>
        <taxon>Flavobacteriales</taxon>
        <taxon>Flavobacteriaceae</taxon>
        <taxon>Flavobacterium</taxon>
    </lineage>
</organism>
<keyword evidence="3" id="KW-0378">Hydrolase</keyword>
<accession>A0A1M6KYN4</accession>
<keyword evidence="2" id="KW-0719">Serine esterase</keyword>
<protein>
    <recommendedName>
        <fullName evidence="5">AB hydrolase-1 domain-containing protein</fullName>
    </recommendedName>
</protein>
<evidence type="ECO:0000256" key="1">
    <source>
        <dbReference type="ARBA" id="ARBA00010884"/>
    </source>
</evidence>
<feature type="domain" description="AB hydrolase-1" evidence="5">
    <location>
        <begin position="63"/>
        <end position="300"/>
    </location>
</feature>
<evidence type="ECO:0000256" key="4">
    <source>
        <dbReference type="PIRSR" id="PIRSR005211-1"/>
    </source>
</evidence>
<feature type="active site" description="Charge relay system" evidence="4">
    <location>
        <position position="141"/>
    </location>
</feature>
<dbReference type="InterPro" id="IPR000073">
    <property type="entry name" value="AB_hydrolase_1"/>
</dbReference>
<dbReference type="InterPro" id="IPR012020">
    <property type="entry name" value="ABHD4"/>
</dbReference>
<dbReference type="Pfam" id="PF00561">
    <property type="entry name" value="Abhydrolase_1"/>
    <property type="match status" value="1"/>
</dbReference>
<dbReference type="InterPro" id="IPR000952">
    <property type="entry name" value="AB_hydrolase_4_CS"/>
</dbReference>
<dbReference type="GO" id="GO:0034338">
    <property type="term" value="F:short-chain carboxylesterase activity"/>
    <property type="evidence" value="ECO:0007669"/>
    <property type="project" value="TreeGrafter"/>
</dbReference>
<name>A0A1M6KYN4_9FLAO</name>
<dbReference type="Gene3D" id="3.40.50.1820">
    <property type="entry name" value="alpha/beta hydrolase"/>
    <property type="match status" value="1"/>
</dbReference>
<feature type="active site" description="Charge relay system" evidence="4">
    <location>
        <position position="267"/>
    </location>
</feature>
<gene>
    <name evidence="6" type="ORF">SAMN05444337_2335</name>
</gene>
<dbReference type="SUPFAM" id="SSF53474">
    <property type="entry name" value="alpha/beta-Hydrolases"/>
    <property type="match status" value="1"/>
</dbReference>